<organism evidence="3 4">
    <name type="scientific">Channa striata</name>
    <name type="common">Snakehead murrel</name>
    <name type="synonym">Ophicephalus striatus</name>
    <dbReference type="NCBI Taxonomy" id="64152"/>
    <lineage>
        <taxon>Eukaryota</taxon>
        <taxon>Metazoa</taxon>
        <taxon>Chordata</taxon>
        <taxon>Craniata</taxon>
        <taxon>Vertebrata</taxon>
        <taxon>Euteleostomi</taxon>
        <taxon>Actinopterygii</taxon>
        <taxon>Neopterygii</taxon>
        <taxon>Teleostei</taxon>
        <taxon>Neoteleostei</taxon>
        <taxon>Acanthomorphata</taxon>
        <taxon>Anabantaria</taxon>
        <taxon>Anabantiformes</taxon>
        <taxon>Channoidei</taxon>
        <taxon>Channidae</taxon>
        <taxon>Channa</taxon>
    </lineage>
</organism>
<name>A0AA88MFE5_CHASR</name>
<evidence type="ECO:0000256" key="1">
    <source>
        <dbReference type="SAM" id="MobiDB-lite"/>
    </source>
</evidence>
<evidence type="ECO:0000313" key="3">
    <source>
        <dbReference type="EMBL" id="KAK2835312.1"/>
    </source>
</evidence>
<feature type="compositionally biased region" description="Pro residues" evidence="1">
    <location>
        <begin position="1"/>
        <end position="10"/>
    </location>
</feature>
<dbReference type="AlphaFoldDB" id="A0AA88MFE5"/>
<proteinExistence type="predicted"/>
<dbReference type="EMBL" id="JAUPFM010000012">
    <property type="protein sequence ID" value="KAK2835312.1"/>
    <property type="molecule type" value="Genomic_DNA"/>
</dbReference>
<keyword evidence="2" id="KW-1133">Transmembrane helix</keyword>
<sequence length="150" mass="16788">MLLAAEPPPSMEKSSNVHPKHLPRSTVTPRKEERASMVPPRSHRPKASTAGLLPEASPGRKERPQKEKRDTNEVKSDQETEVKLKTTVVDIDKVRDDEVKEENLGLLEAAEQEDGLKRKNLGVFEWLLMVFMLALVLLFLPLSSGSVSKL</sequence>
<keyword evidence="4" id="KW-1185">Reference proteome</keyword>
<feature type="region of interest" description="Disordered" evidence="1">
    <location>
        <begin position="1"/>
        <end position="80"/>
    </location>
</feature>
<evidence type="ECO:0000256" key="2">
    <source>
        <dbReference type="SAM" id="Phobius"/>
    </source>
</evidence>
<comment type="caution">
    <text evidence="3">The sequence shown here is derived from an EMBL/GenBank/DDBJ whole genome shotgun (WGS) entry which is preliminary data.</text>
</comment>
<dbReference type="Proteomes" id="UP001187415">
    <property type="component" value="Unassembled WGS sequence"/>
</dbReference>
<accession>A0AA88MFE5</accession>
<feature type="transmembrane region" description="Helical" evidence="2">
    <location>
        <begin position="123"/>
        <end position="142"/>
    </location>
</feature>
<keyword evidence="2" id="KW-0472">Membrane</keyword>
<gene>
    <name evidence="3" type="ORF">Q5P01_015796</name>
</gene>
<reference evidence="3" key="1">
    <citation type="submission" date="2023-07" db="EMBL/GenBank/DDBJ databases">
        <title>Chromosome-level Genome Assembly of Striped Snakehead (Channa striata).</title>
        <authorList>
            <person name="Liu H."/>
        </authorList>
    </citation>
    <scope>NUCLEOTIDE SEQUENCE</scope>
    <source>
        <strain evidence="3">Gz</strain>
        <tissue evidence="3">Muscle</tissue>
    </source>
</reference>
<protein>
    <submittedName>
        <fullName evidence="3">Uncharacterized protein</fullName>
    </submittedName>
</protein>
<keyword evidence="2" id="KW-0812">Transmembrane</keyword>
<evidence type="ECO:0000313" key="4">
    <source>
        <dbReference type="Proteomes" id="UP001187415"/>
    </source>
</evidence>
<feature type="compositionally biased region" description="Basic and acidic residues" evidence="1">
    <location>
        <begin position="58"/>
        <end position="80"/>
    </location>
</feature>